<gene>
    <name evidence="1" type="ORF">GOODEAATRI_009777</name>
</gene>
<comment type="caution">
    <text evidence="1">The sequence shown here is derived from an EMBL/GenBank/DDBJ whole genome shotgun (WGS) entry which is preliminary data.</text>
</comment>
<proteinExistence type="predicted"/>
<accession>A0ABV0PM78</accession>
<protein>
    <submittedName>
        <fullName evidence="1">Uncharacterized protein</fullName>
    </submittedName>
</protein>
<dbReference type="EMBL" id="JAHRIO010080521">
    <property type="protein sequence ID" value="MEQ2184607.1"/>
    <property type="molecule type" value="Genomic_DNA"/>
</dbReference>
<organism evidence="1 2">
    <name type="scientific">Goodea atripinnis</name>
    <dbReference type="NCBI Taxonomy" id="208336"/>
    <lineage>
        <taxon>Eukaryota</taxon>
        <taxon>Metazoa</taxon>
        <taxon>Chordata</taxon>
        <taxon>Craniata</taxon>
        <taxon>Vertebrata</taxon>
        <taxon>Euteleostomi</taxon>
        <taxon>Actinopterygii</taxon>
        <taxon>Neopterygii</taxon>
        <taxon>Teleostei</taxon>
        <taxon>Neoteleostei</taxon>
        <taxon>Acanthomorphata</taxon>
        <taxon>Ovalentaria</taxon>
        <taxon>Atherinomorphae</taxon>
        <taxon>Cyprinodontiformes</taxon>
        <taxon>Goodeidae</taxon>
        <taxon>Goodea</taxon>
    </lineage>
</organism>
<sequence>MDTVPEPRFGAKLTDCDDPLLVRTLAAAFRMASFPSSGLLKQFLTGPGLTRRHNSTRVLSCSGLLNH</sequence>
<name>A0ABV0PM78_9TELE</name>
<evidence type="ECO:0000313" key="2">
    <source>
        <dbReference type="Proteomes" id="UP001476798"/>
    </source>
</evidence>
<evidence type="ECO:0000313" key="1">
    <source>
        <dbReference type="EMBL" id="MEQ2184607.1"/>
    </source>
</evidence>
<reference evidence="1 2" key="1">
    <citation type="submission" date="2021-06" db="EMBL/GenBank/DDBJ databases">
        <authorList>
            <person name="Palmer J.M."/>
        </authorList>
    </citation>
    <scope>NUCLEOTIDE SEQUENCE [LARGE SCALE GENOMIC DNA]</scope>
    <source>
        <strain evidence="1 2">GA_2019</strain>
        <tissue evidence="1">Muscle</tissue>
    </source>
</reference>
<keyword evidence="2" id="KW-1185">Reference proteome</keyword>
<dbReference type="Proteomes" id="UP001476798">
    <property type="component" value="Unassembled WGS sequence"/>
</dbReference>